<organism evidence="5 6">
    <name type="scientific">Trinickia caryophylli</name>
    <name type="common">Paraburkholderia caryophylli</name>
    <dbReference type="NCBI Taxonomy" id="28094"/>
    <lineage>
        <taxon>Bacteria</taxon>
        <taxon>Pseudomonadati</taxon>
        <taxon>Pseudomonadota</taxon>
        <taxon>Betaproteobacteria</taxon>
        <taxon>Burkholderiales</taxon>
        <taxon>Burkholderiaceae</taxon>
        <taxon>Trinickia</taxon>
    </lineage>
</organism>
<evidence type="ECO:0000256" key="2">
    <source>
        <dbReference type="ARBA" id="ARBA00023125"/>
    </source>
</evidence>
<evidence type="ECO:0000313" key="5">
    <source>
        <dbReference type="EMBL" id="SMF74611.1"/>
    </source>
</evidence>
<name>A0A1X7GUD9_TRICW</name>
<evidence type="ECO:0000256" key="3">
    <source>
        <dbReference type="ARBA" id="ARBA00023163"/>
    </source>
</evidence>
<keyword evidence="1" id="KW-0805">Transcription regulation</keyword>
<gene>
    <name evidence="5" type="ORF">SAMN06295900_11851</name>
</gene>
<dbReference type="SMART" id="SM00342">
    <property type="entry name" value="HTH_ARAC"/>
    <property type="match status" value="1"/>
</dbReference>
<evidence type="ECO:0000259" key="4">
    <source>
        <dbReference type="PROSITE" id="PS01124"/>
    </source>
</evidence>
<dbReference type="InterPro" id="IPR009057">
    <property type="entry name" value="Homeodomain-like_sf"/>
</dbReference>
<dbReference type="EMBL" id="FXAH01000018">
    <property type="protein sequence ID" value="SMF74611.1"/>
    <property type="molecule type" value="Genomic_DNA"/>
</dbReference>
<dbReference type="STRING" id="28094.SAMN06295900_11851"/>
<dbReference type="Gene3D" id="1.10.10.60">
    <property type="entry name" value="Homeodomain-like"/>
    <property type="match status" value="1"/>
</dbReference>
<accession>A0A1X7GUD9</accession>
<dbReference type="PROSITE" id="PS01124">
    <property type="entry name" value="HTH_ARAC_FAMILY_2"/>
    <property type="match status" value="1"/>
</dbReference>
<keyword evidence="6" id="KW-1185">Reference proteome</keyword>
<evidence type="ECO:0000256" key="1">
    <source>
        <dbReference type="ARBA" id="ARBA00023015"/>
    </source>
</evidence>
<keyword evidence="2" id="KW-0238">DNA-binding</keyword>
<protein>
    <submittedName>
        <fullName evidence="5">Transcriptional regulator, AraC family</fullName>
    </submittedName>
</protein>
<keyword evidence="3" id="KW-0804">Transcription</keyword>
<sequence>MNFLITSFEDVHDHSAAVDGWNQTYRQMMPGAFRSRLVQAREANFFFFRETMNRRVIEQGVSPPGYASLAVPLYAPITGTFQGQPVNGYAFLALGANEEFRFHTQDVMDFIGVSLPVSEMEELVAAVAGDACARGLARSVLPIRSEHGERLRNQIAPYLERAERTPALGCNAVAGKVFRDEIVSALLDLLAGASPEPVNDLTHRTYSDIVRLSERIVRNREGDEPVTVLDLCRALRCSRRTLQTSFQRVANVTPVAYLRAYRLNAVRELLRSTSPEALSIGDAASRWGFIHLGYFAQEYRTLFNEMPSHTRRLS</sequence>
<dbReference type="GeneID" id="95551148"/>
<dbReference type="GO" id="GO:0043565">
    <property type="term" value="F:sequence-specific DNA binding"/>
    <property type="evidence" value="ECO:0007669"/>
    <property type="project" value="InterPro"/>
</dbReference>
<dbReference type="PANTHER" id="PTHR46796">
    <property type="entry name" value="HTH-TYPE TRANSCRIPTIONAL ACTIVATOR RHAS-RELATED"/>
    <property type="match status" value="1"/>
</dbReference>
<dbReference type="OrthoDB" id="185346at2"/>
<dbReference type="InterPro" id="IPR018060">
    <property type="entry name" value="HTH_AraC"/>
</dbReference>
<dbReference type="Pfam" id="PF12833">
    <property type="entry name" value="HTH_18"/>
    <property type="match status" value="1"/>
</dbReference>
<dbReference type="AlphaFoldDB" id="A0A1X7GUD9"/>
<feature type="domain" description="HTH araC/xylS-type" evidence="4">
    <location>
        <begin position="210"/>
        <end position="313"/>
    </location>
</feature>
<dbReference type="Proteomes" id="UP000192911">
    <property type="component" value="Unassembled WGS sequence"/>
</dbReference>
<evidence type="ECO:0000313" key="6">
    <source>
        <dbReference type="Proteomes" id="UP000192911"/>
    </source>
</evidence>
<dbReference type="SUPFAM" id="SSF46689">
    <property type="entry name" value="Homeodomain-like"/>
    <property type="match status" value="1"/>
</dbReference>
<dbReference type="InterPro" id="IPR050204">
    <property type="entry name" value="AraC_XylS_family_regulators"/>
</dbReference>
<reference evidence="6" key="1">
    <citation type="submission" date="2017-04" db="EMBL/GenBank/DDBJ databases">
        <authorList>
            <person name="Varghese N."/>
            <person name="Submissions S."/>
        </authorList>
    </citation>
    <scope>NUCLEOTIDE SEQUENCE [LARGE SCALE GENOMIC DNA]</scope>
    <source>
        <strain evidence="6">Ballard 720</strain>
    </source>
</reference>
<proteinExistence type="predicted"/>
<dbReference type="RefSeq" id="WP_085230080.1">
    <property type="nucleotide sequence ID" value="NZ_BSQD01000016.1"/>
</dbReference>
<dbReference type="PANTHER" id="PTHR46796:SF12">
    <property type="entry name" value="HTH-TYPE DNA-BINDING TRANSCRIPTIONAL ACTIVATOR EUTR"/>
    <property type="match status" value="1"/>
</dbReference>
<dbReference type="GO" id="GO:0003700">
    <property type="term" value="F:DNA-binding transcription factor activity"/>
    <property type="evidence" value="ECO:0007669"/>
    <property type="project" value="InterPro"/>
</dbReference>